<dbReference type="Pfam" id="PF00156">
    <property type="entry name" value="Pribosyltran"/>
    <property type="match status" value="1"/>
</dbReference>
<organism evidence="13 14">
    <name type="scientific">Actinopolymorpha singaporensis</name>
    <dbReference type="NCBI Taxonomy" id="117157"/>
    <lineage>
        <taxon>Bacteria</taxon>
        <taxon>Bacillati</taxon>
        <taxon>Actinomycetota</taxon>
        <taxon>Actinomycetes</taxon>
        <taxon>Propionibacteriales</taxon>
        <taxon>Actinopolymorphaceae</taxon>
        <taxon>Actinopolymorpha</taxon>
    </lineage>
</organism>
<dbReference type="InterPro" id="IPR000836">
    <property type="entry name" value="PRTase_dom"/>
</dbReference>
<evidence type="ECO:0000256" key="9">
    <source>
        <dbReference type="ARBA" id="ARBA00022679"/>
    </source>
</evidence>
<dbReference type="GO" id="GO:0005737">
    <property type="term" value="C:cytoplasm"/>
    <property type="evidence" value="ECO:0007669"/>
    <property type="project" value="UniProtKB-SubCell"/>
</dbReference>
<dbReference type="GO" id="GO:0003999">
    <property type="term" value="F:adenine phosphoribosyltransferase activity"/>
    <property type="evidence" value="ECO:0007669"/>
    <property type="project" value="UniProtKB-UniRule"/>
</dbReference>
<comment type="subunit">
    <text evidence="11">Homodimer.</text>
</comment>
<evidence type="ECO:0000256" key="5">
    <source>
        <dbReference type="ARBA" id="ARBA00008391"/>
    </source>
</evidence>
<dbReference type="UniPathway" id="UPA00588">
    <property type="reaction ID" value="UER00646"/>
</dbReference>
<dbReference type="EMBL" id="LT629732">
    <property type="protein sequence ID" value="SDS84015.1"/>
    <property type="molecule type" value="Genomic_DNA"/>
</dbReference>
<evidence type="ECO:0000256" key="11">
    <source>
        <dbReference type="HAMAP-Rule" id="MF_00004"/>
    </source>
</evidence>
<dbReference type="GO" id="GO:0006166">
    <property type="term" value="P:purine ribonucleoside salvage"/>
    <property type="evidence" value="ECO:0007669"/>
    <property type="project" value="UniProtKB-UniRule"/>
</dbReference>
<dbReference type="FunFam" id="3.40.50.2020:FF:000021">
    <property type="entry name" value="Adenine phosphoribosyltransferase"/>
    <property type="match status" value="1"/>
</dbReference>
<keyword evidence="8 11" id="KW-0328">Glycosyltransferase</keyword>
<gene>
    <name evidence="11" type="primary">apt</name>
    <name evidence="13" type="ORF">SAMN04489717_4064</name>
</gene>
<comment type="pathway">
    <text evidence="4 11">Purine metabolism; AMP biosynthesis via salvage pathway; AMP from adenine: step 1/1.</text>
</comment>
<dbReference type="InterPro" id="IPR050054">
    <property type="entry name" value="UPRTase/APRTase"/>
</dbReference>
<dbReference type="InterPro" id="IPR029057">
    <property type="entry name" value="PRTase-like"/>
</dbReference>
<evidence type="ECO:0000256" key="8">
    <source>
        <dbReference type="ARBA" id="ARBA00022676"/>
    </source>
</evidence>
<reference evidence="13 14" key="1">
    <citation type="submission" date="2016-10" db="EMBL/GenBank/DDBJ databases">
        <authorList>
            <person name="de Groot N.N."/>
        </authorList>
    </citation>
    <scope>NUCLEOTIDE SEQUENCE [LARGE SCALE GENOMIC DNA]</scope>
    <source>
        <strain evidence="13 14">DSM 22024</strain>
    </source>
</reference>
<proteinExistence type="inferred from homology"/>
<evidence type="ECO:0000256" key="3">
    <source>
        <dbReference type="ARBA" id="ARBA00004496"/>
    </source>
</evidence>
<dbReference type="CDD" id="cd06223">
    <property type="entry name" value="PRTases_typeI"/>
    <property type="match status" value="1"/>
</dbReference>
<keyword evidence="10 11" id="KW-0660">Purine salvage</keyword>
<dbReference type="SUPFAM" id="SSF53271">
    <property type="entry name" value="PRTase-like"/>
    <property type="match status" value="1"/>
</dbReference>
<dbReference type="NCBIfam" id="TIGR01090">
    <property type="entry name" value="apt"/>
    <property type="match status" value="1"/>
</dbReference>
<evidence type="ECO:0000313" key="13">
    <source>
        <dbReference type="EMBL" id="SDS84015.1"/>
    </source>
</evidence>
<evidence type="ECO:0000256" key="7">
    <source>
        <dbReference type="ARBA" id="ARBA00022490"/>
    </source>
</evidence>
<dbReference type="GO" id="GO:0044209">
    <property type="term" value="P:AMP salvage"/>
    <property type="evidence" value="ECO:0007669"/>
    <property type="project" value="UniProtKB-UniRule"/>
</dbReference>
<dbReference type="STRING" id="117157.SAMN04489717_4064"/>
<comment type="similarity">
    <text evidence="5 11">Belongs to the purine/pyrimidine phosphoribosyltransferase family.</text>
</comment>
<feature type="domain" description="Phosphoribosyltransferase" evidence="12">
    <location>
        <begin position="59"/>
        <end position="158"/>
    </location>
</feature>
<dbReference type="Gene3D" id="3.40.50.2020">
    <property type="match status" value="1"/>
</dbReference>
<evidence type="ECO:0000259" key="12">
    <source>
        <dbReference type="Pfam" id="PF00156"/>
    </source>
</evidence>
<evidence type="ECO:0000256" key="4">
    <source>
        <dbReference type="ARBA" id="ARBA00004659"/>
    </source>
</evidence>
<dbReference type="InterPro" id="IPR005764">
    <property type="entry name" value="Ade_phspho_trans"/>
</dbReference>
<accession>A0A1H1VH51</accession>
<keyword evidence="7 11" id="KW-0963">Cytoplasm</keyword>
<dbReference type="NCBIfam" id="NF002636">
    <property type="entry name" value="PRK02304.1-5"/>
    <property type="match status" value="1"/>
</dbReference>
<dbReference type="PANTHER" id="PTHR32315">
    <property type="entry name" value="ADENINE PHOSPHORIBOSYLTRANSFERASE"/>
    <property type="match status" value="1"/>
</dbReference>
<dbReference type="AlphaFoldDB" id="A0A1H1VH51"/>
<evidence type="ECO:0000256" key="2">
    <source>
        <dbReference type="ARBA" id="ARBA00003968"/>
    </source>
</evidence>
<dbReference type="GO" id="GO:0002055">
    <property type="term" value="F:adenine binding"/>
    <property type="evidence" value="ECO:0007669"/>
    <property type="project" value="TreeGrafter"/>
</dbReference>
<comment type="catalytic activity">
    <reaction evidence="1 11">
        <text>AMP + diphosphate = 5-phospho-alpha-D-ribose 1-diphosphate + adenine</text>
        <dbReference type="Rhea" id="RHEA:16609"/>
        <dbReference type="ChEBI" id="CHEBI:16708"/>
        <dbReference type="ChEBI" id="CHEBI:33019"/>
        <dbReference type="ChEBI" id="CHEBI:58017"/>
        <dbReference type="ChEBI" id="CHEBI:456215"/>
        <dbReference type="EC" id="2.4.2.7"/>
    </reaction>
</comment>
<dbReference type="NCBIfam" id="NF002634">
    <property type="entry name" value="PRK02304.1-3"/>
    <property type="match status" value="1"/>
</dbReference>
<dbReference type="RefSeq" id="WP_172805000.1">
    <property type="nucleotide sequence ID" value="NZ_LT629732.1"/>
</dbReference>
<keyword evidence="9 11" id="KW-0808">Transferase</keyword>
<comment type="subcellular location">
    <subcellularLocation>
        <location evidence="3 11">Cytoplasm</location>
    </subcellularLocation>
</comment>
<dbReference type="Proteomes" id="UP000198983">
    <property type="component" value="Chromosome I"/>
</dbReference>
<protein>
    <recommendedName>
        <fullName evidence="6 11">Adenine phosphoribosyltransferase</fullName>
        <shortName evidence="11">APRT</shortName>
        <ecNumber evidence="6 11">2.4.2.7</ecNumber>
    </recommendedName>
</protein>
<dbReference type="PANTHER" id="PTHR32315:SF3">
    <property type="entry name" value="ADENINE PHOSPHORIBOSYLTRANSFERASE"/>
    <property type="match status" value="1"/>
</dbReference>
<evidence type="ECO:0000256" key="10">
    <source>
        <dbReference type="ARBA" id="ARBA00022726"/>
    </source>
</evidence>
<dbReference type="HAMAP" id="MF_00004">
    <property type="entry name" value="Aden_phosphoribosyltr"/>
    <property type="match status" value="1"/>
</dbReference>
<evidence type="ECO:0000256" key="1">
    <source>
        <dbReference type="ARBA" id="ARBA00000868"/>
    </source>
</evidence>
<dbReference type="EC" id="2.4.2.7" evidence="6 11"/>
<dbReference type="GO" id="GO:0006168">
    <property type="term" value="P:adenine salvage"/>
    <property type="evidence" value="ECO:0007669"/>
    <property type="project" value="InterPro"/>
</dbReference>
<evidence type="ECO:0000313" key="14">
    <source>
        <dbReference type="Proteomes" id="UP000198983"/>
    </source>
</evidence>
<comment type="function">
    <text evidence="2 11">Catalyzes a salvage reaction resulting in the formation of AMP, that is energically less costly than de novo synthesis.</text>
</comment>
<evidence type="ECO:0000256" key="6">
    <source>
        <dbReference type="ARBA" id="ARBA00011893"/>
    </source>
</evidence>
<name>A0A1H1VH51_9ACTN</name>
<dbReference type="GO" id="GO:0016208">
    <property type="term" value="F:AMP binding"/>
    <property type="evidence" value="ECO:0007669"/>
    <property type="project" value="TreeGrafter"/>
</dbReference>
<keyword evidence="14" id="KW-1185">Reference proteome</keyword>
<sequence>MSEIRSADRLVADLVRDVPDYPKPGVLFKDITPLLADPEAFGHTVEALGAPWRDAAPRVDKVVGIEARGFILAAPVALALGAGFVPVRKAGKLPGPTFARSYALEYGQETLEVQRDAFEPGDRVLIVDDVLATGGTVEAANTLIRDAGAEVAGISVLLELTFLAPRTRTGDLTVHSLLPV</sequence>